<dbReference type="OrthoDB" id="1913277at2759"/>
<dbReference type="GO" id="GO:0005743">
    <property type="term" value="C:mitochondrial inner membrane"/>
    <property type="evidence" value="ECO:0007669"/>
    <property type="project" value="UniProtKB-SubCell"/>
</dbReference>
<dbReference type="OMA" id="TMMNLRE"/>
<evidence type="ECO:0000256" key="3">
    <source>
        <dbReference type="ARBA" id="ARBA00022792"/>
    </source>
</evidence>
<keyword evidence="4 7" id="KW-1133">Transmembrane helix</keyword>
<evidence type="ECO:0000313" key="9">
    <source>
        <dbReference type="Proteomes" id="UP000191522"/>
    </source>
</evidence>
<dbReference type="STRING" id="69771.A0A1V6PD10"/>
<evidence type="ECO:0000256" key="5">
    <source>
        <dbReference type="ARBA" id="ARBA00023128"/>
    </source>
</evidence>
<evidence type="ECO:0000256" key="6">
    <source>
        <dbReference type="ARBA" id="ARBA00023136"/>
    </source>
</evidence>
<evidence type="ECO:0000256" key="4">
    <source>
        <dbReference type="ARBA" id="ARBA00022989"/>
    </source>
</evidence>
<dbReference type="Proteomes" id="UP000191522">
    <property type="component" value="Unassembled WGS sequence"/>
</dbReference>
<dbReference type="InterPro" id="IPR039205">
    <property type="entry name" value="NDUFA11"/>
</dbReference>
<name>A0A1V6PD10_PENDC</name>
<evidence type="ECO:0008006" key="10">
    <source>
        <dbReference type="Google" id="ProtNLM"/>
    </source>
</evidence>
<dbReference type="PANTHER" id="PTHR21382">
    <property type="entry name" value="NADH-UBIQUINONE OXIDOREDUCTASE SUBUNIT"/>
    <property type="match status" value="1"/>
</dbReference>
<keyword evidence="2 7" id="KW-0812">Transmembrane</keyword>
<keyword evidence="6 7" id="KW-0472">Membrane</keyword>
<dbReference type="PANTHER" id="PTHR21382:SF1">
    <property type="entry name" value="NADH DEHYDROGENASE [UBIQUINONE] 1 ALPHA SUBCOMPLEX SUBUNIT 11"/>
    <property type="match status" value="1"/>
</dbReference>
<dbReference type="GO" id="GO:0045271">
    <property type="term" value="C:respiratory chain complex I"/>
    <property type="evidence" value="ECO:0007669"/>
    <property type="project" value="InterPro"/>
</dbReference>
<dbReference type="GO" id="GO:0006120">
    <property type="term" value="P:mitochondrial electron transport, NADH to ubiquinone"/>
    <property type="evidence" value="ECO:0007669"/>
    <property type="project" value="InterPro"/>
</dbReference>
<comment type="caution">
    <text evidence="8">The sequence shown here is derived from an EMBL/GenBank/DDBJ whole genome shotgun (WGS) entry which is preliminary data.</text>
</comment>
<evidence type="ECO:0000313" key="8">
    <source>
        <dbReference type="EMBL" id="OQD74683.1"/>
    </source>
</evidence>
<keyword evidence="3" id="KW-0999">Mitochondrion inner membrane</keyword>
<reference evidence="9" key="1">
    <citation type="journal article" date="2017" name="Nat. Microbiol.">
        <title>Global analysis of biosynthetic gene clusters reveals vast potential of secondary metabolite production in Penicillium species.</title>
        <authorList>
            <person name="Nielsen J.C."/>
            <person name="Grijseels S."/>
            <person name="Prigent S."/>
            <person name="Ji B."/>
            <person name="Dainat J."/>
            <person name="Nielsen K.F."/>
            <person name="Frisvad J.C."/>
            <person name="Workman M."/>
            <person name="Nielsen J."/>
        </authorList>
    </citation>
    <scope>NUCLEOTIDE SEQUENCE [LARGE SCALE GENOMIC DNA]</scope>
    <source>
        <strain evidence="9">IBT 11843</strain>
    </source>
</reference>
<keyword evidence="5" id="KW-0496">Mitochondrion</keyword>
<organism evidence="8 9">
    <name type="scientific">Penicillium decumbens</name>
    <dbReference type="NCBI Taxonomy" id="69771"/>
    <lineage>
        <taxon>Eukaryota</taxon>
        <taxon>Fungi</taxon>
        <taxon>Dikarya</taxon>
        <taxon>Ascomycota</taxon>
        <taxon>Pezizomycotina</taxon>
        <taxon>Eurotiomycetes</taxon>
        <taxon>Eurotiomycetidae</taxon>
        <taxon>Eurotiales</taxon>
        <taxon>Aspergillaceae</taxon>
        <taxon>Penicillium</taxon>
    </lineage>
</organism>
<evidence type="ECO:0000256" key="1">
    <source>
        <dbReference type="ARBA" id="ARBA00004448"/>
    </source>
</evidence>
<comment type="subcellular location">
    <subcellularLocation>
        <location evidence="1">Mitochondrion inner membrane</location>
        <topology evidence="1">Multi-pass membrane protein</topology>
    </subcellularLocation>
</comment>
<gene>
    <name evidence="8" type="ORF">PENDEC_c010G01857</name>
</gene>
<evidence type="ECO:0000256" key="2">
    <source>
        <dbReference type="ARBA" id="ARBA00022692"/>
    </source>
</evidence>
<proteinExistence type="predicted"/>
<dbReference type="AlphaFoldDB" id="A0A1V6PD10"/>
<dbReference type="Pfam" id="PF02466">
    <property type="entry name" value="Tim17"/>
    <property type="match status" value="1"/>
</dbReference>
<evidence type="ECO:0000256" key="7">
    <source>
        <dbReference type="SAM" id="Phobius"/>
    </source>
</evidence>
<sequence length="198" mass="21505">MAHHESEDHSYHPQDALSVAMKATVLTGGLGFLGSTVQNTLARQNIGPWGVFWRSGSTITVLAAMGGTFSFVKTASANLREREDTFNTSIAGFFSGAILGLRARTFPAVLGYGAALSAFVTAFEYTGGTLFGYEKERHEDEYDHRTAMRKNFRSPGEQTIAELGEGRGIYGPGYEQRRAERIKEAYGIEVPTSPVPAS</sequence>
<keyword evidence="9" id="KW-1185">Reference proteome</keyword>
<accession>A0A1V6PD10</accession>
<feature type="transmembrane region" description="Helical" evidence="7">
    <location>
        <begin position="51"/>
        <end position="72"/>
    </location>
</feature>
<dbReference type="EMBL" id="MDYL01000010">
    <property type="protein sequence ID" value="OQD74683.1"/>
    <property type="molecule type" value="Genomic_DNA"/>
</dbReference>
<protein>
    <recommendedName>
        <fullName evidence="10">NADH-ubiquinone oxidoreductase 213 kDa subunit</fullName>
    </recommendedName>
</protein>